<evidence type="ECO:0000256" key="3">
    <source>
        <dbReference type="SAM" id="MobiDB-lite"/>
    </source>
</evidence>
<evidence type="ECO:0000256" key="1">
    <source>
        <dbReference type="ARBA" id="ARBA00007806"/>
    </source>
</evidence>
<reference evidence="5" key="1">
    <citation type="submission" date="2020-03" db="EMBL/GenBank/DDBJ databases">
        <authorList>
            <person name="Weist P."/>
        </authorList>
    </citation>
    <scope>NUCLEOTIDE SEQUENCE</scope>
</reference>
<feature type="region of interest" description="Disordered" evidence="3">
    <location>
        <begin position="1"/>
        <end position="22"/>
    </location>
</feature>
<protein>
    <recommendedName>
        <fullName evidence="4">Glycoside hydrolase family 31 TIM barrel domain-containing protein</fullName>
    </recommendedName>
</protein>
<dbReference type="Pfam" id="PF01055">
    <property type="entry name" value="Glyco_hydro_31_2nd"/>
    <property type="match status" value="1"/>
</dbReference>
<proteinExistence type="inferred from homology"/>
<dbReference type="GO" id="GO:0005975">
    <property type="term" value="P:carbohydrate metabolic process"/>
    <property type="evidence" value="ECO:0007669"/>
    <property type="project" value="InterPro"/>
</dbReference>
<keyword evidence="2" id="KW-0326">Glycosidase</keyword>
<accession>A0A9N7VHR6</accession>
<dbReference type="GO" id="GO:0004553">
    <property type="term" value="F:hydrolase activity, hydrolyzing O-glycosyl compounds"/>
    <property type="evidence" value="ECO:0007669"/>
    <property type="project" value="InterPro"/>
</dbReference>
<dbReference type="Gene3D" id="3.20.20.80">
    <property type="entry name" value="Glycosidases"/>
    <property type="match status" value="1"/>
</dbReference>
<feature type="domain" description="Glycoside hydrolase family 31 TIM barrel" evidence="4">
    <location>
        <begin position="35"/>
        <end position="66"/>
    </location>
</feature>
<dbReference type="EMBL" id="CADEAL010004023">
    <property type="protein sequence ID" value="CAB1449622.1"/>
    <property type="molecule type" value="Genomic_DNA"/>
</dbReference>
<evidence type="ECO:0000313" key="5">
    <source>
        <dbReference type="EMBL" id="CAB1449622.1"/>
    </source>
</evidence>
<evidence type="ECO:0000259" key="4">
    <source>
        <dbReference type="Pfam" id="PF01055"/>
    </source>
</evidence>
<evidence type="ECO:0000256" key="2">
    <source>
        <dbReference type="RuleBase" id="RU361185"/>
    </source>
</evidence>
<comment type="similarity">
    <text evidence="1 2">Belongs to the glycosyl hydrolase 31 family.</text>
</comment>
<organism evidence="5 6">
    <name type="scientific">Pleuronectes platessa</name>
    <name type="common">European plaice</name>
    <dbReference type="NCBI Taxonomy" id="8262"/>
    <lineage>
        <taxon>Eukaryota</taxon>
        <taxon>Metazoa</taxon>
        <taxon>Chordata</taxon>
        <taxon>Craniata</taxon>
        <taxon>Vertebrata</taxon>
        <taxon>Euteleostomi</taxon>
        <taxon>Actinopterygii</taxon>
        <taxon>Neopterygii</taxon>
        <taxon>Teleostei</taxon>
        <taxon>Neoteleostei</taxon>
        <taxon>Acanthomorphata</taxon>
        <taxon>Carangaria</taxon>
        <taxon>Pleuronectiformes</taxon>
        <taxon>Pleuronectoidei</taxon>
        <taxon>Pleuronectidae</taxon>
        <taxon>Pleuronectes</taxon>
    </lineage>
</organism>
<keyword evidence="6" id="KW-1185">Reference proteome</keyword>
<dbReference type="SUPFAM" id="SSF51445">
    <property type="entry name" value="(Trans)glycosidases"/>
    <property type="match status" value="1"/>
</dbReference>
<dbReference type="InterPro" id="IPR000322">
    <property type="entry name" value="Glyco_hydro_31_TIM"/>
</dbReference>
<dbReference type="AlphaFoldDB" id="A0A9N7VHR6"/>
<sequence length="69" mass="7571">MSEESEAVFSVVSDDDDSGEKFKKSDQVAFYSVNSAVWTGDNVATWEYLKISIPMLLSLSVTGVGFLRS</sequence>
<comment type="caution">
    <text evidence="5">The sequence shown here is derived from an EMBL/GenBank/DDBJ whole genome shotgun (WGS) entry which is preliminary data.</text>
</comment>
<dbReference type="InterPro" id="IPR017853">
    <property type="entry name" value="GH"/>
</dbReference>
<keyword evidence="2" id="KW-0378">Hydrolase</keyword>
<name>A0A9N7VHR6_PLEPL</name>
<dbReference type="Proteomes" id="UP001153269">
    <property type="component" value="Unassembled WGS sequence"/>
</dbReference>
<evidence type="ECO:0000313" key="6">
    <source>
        <dbReference type="Proteomes" id="UP001153269"/>
    </source>
</evidence>
<gene>
    <name evidence="5" type="ORF">PLEPLA_LOCUS37307</name>
</gene>